<dbReference type="RefSeq" id="WP_309656340.1">
    <property type="nucleotide sequence ID" value="NZ_JARWAN010000016.1"/>
</dbReference>
<protein>
    <submittedName>
        <fullName evidence="2">DEAD/DEAH box helicase family protein</fullName>
    </submittedName>
</protein>
<keyword evidence="3" id="KW-1185">Reference proteome</keyword>
<gene>
    <name evidence="2" type="ORF">QC823_10695</name>
</gene>
<accession>A0ABU1H592</accession>
<evidence type="ECO:0000313" key="2">
    <source>
        <dbReference type="EMBL" id="MDR5899456.1"/>
    </source>
</evidence>
<evidence type="ECO:0000313" key="3">
    <source>
        <dbReference type="Proteomes" id="UP001254564"/>
    </source>
</evidence>
<dbReference type="InterPro" id="IPR006935">
    <property type="entry name" value="Helicase/UvrB_N"/>
</dbReference>
<comment type="caution">
    <text evidence="2">The sequence shown here is derived from an EMBL/GenBank/DDBJ whole genome shotgun (WGS) entry which is preliminary data.</text>
</comment>
<keyword evidence="2" id="KW-0067">ATP-binding</keyword>
<reference evidence="2 3" key="1">
    <citation type="submission" date="2023-04" db="EMBL/GenBank/DDBJ databases">
        <title>A long-awaited taxogenomic arrangement of the family Halomonadaceae.</title>
        <authorList>
            <person name="De La Haba R."/>
            <person name="Chuvochina M."/>
            <person name="Wittouck S."/>
            <person name="Arahal D.R."/>
            <person name="Sanchez-Porro C."/>
            <person name="Hugenholtz P."/>
            <person name="Ventosa A."/>
        </authorList>
    </citation>
    <scope>NUCLEOTIDE SEQUENCE [LARGE SCALE GENOMIC DNA]</scope>
    <source>
        <strain evidence="2 3">DSM 21020</strain>
    </source>
</reference>
<organism evidence="2 3">
    <name type="scientific">Vreelandella vilamensis</name>
    <dbReference type="NCBI Taxonomy" id="531309"/>
    <lineage>
        <taxon>Bacteria</taxon>
        <taxon>Pseudomonadati</taxon>
        <taxon>Pseudomonadota</taxon>
        <taxon>Gammaproteobacteria</taxon>
        <taxon>Oceanospirillales</taxon>
        <taxon>Halomonadaceae</taxon>
        <taxon>Vreelandella</taxon>
    </lineage>
</organism>
<dbReference type="SUPFAM" id="SSF52540">
    <property type="entry name" value="P-loop containing nucleoside triphosphate hydrolases"/>
    <property type="match status" value="1"/>
</dbReference>
<dbReference type="InterPro" id="IPR050742">
    <property type="entry name" value="Helicase_Restrict-Modif_Enz"/>
</dbReference>
<proteinExistence type="predicted"/>
<dbReference type="PANTHER" id="PTHR47396">
    <property type="entry name" value="TYPE I RESTRICTION ENZYME ECOKI R PROTEIN"/>
    <property type="match status" value="1"/>
</dbReference>
<dbReference type="EMBL" id="JARWAN010000016">
    <property type="protein sequence ID" value="MDR5899456.1"/>
    <property type="molecule type" value="Genomic_DNA"/>
</dbReference>
<dbReference type="InterPro" id="IPR027417">
    <property type="entry name" value="P-loop_NTPase"/>
</dbReference>
<dbReference type="Pfam" id="PF04851">
    <property type="entry name" value="ResIII"/>
    <property type="match status" value="1"/>
</dbReference>
<evidence type="ECO:0000259" key="1">
    <source>
        <dbReference type="Pfam" id="PF04851"/>
    </source>
</evidence>
<dbReference type="Proteomes" id="UP001254564">
    <property type="component" value="Unassembled WGS sequence"/>
</dbReference>
<name>A0ABU1H592_9GAMM</name>
<sequence length="461" mass="51991">MKPLRRWQSECIVQALAHFQNGRHFFVQATPAAGKTRLAAEIAKCLLEKGLIDFVICFAPTREVVAGIQRTFTDVLQKRFGDTIGAVGAAYTYQSMAYQSNDFWDIFNKFRILLIFDEIHHCAGHDPLLSNSWGQKILQYLQDQATYTVGLSGTPWRSDSLPVALARYSDPDERLVCDYCYDLRTAIRDGVCRAPRVTLIDNSMIQLVEEQENSSSVRLFSGVAQLLGESPVSYEDLLRHDDILNAVLDIGIHKLGKVRRVVPDAGGLVVAADIEHAHQISEILHAKGESFVVVTSKTPRAHDVIEQYRHSDICWIVAVSMISEGTDIPRLCTCLYLSRIRTELHYRQVLGRILRKIGIEDDMAWLYVIAEPVLRKFSRRIADDLPDDQATLQTKKLAEHLEKARTDHGAALISNSGGAEVEEASAIEHKKYPEKSKLLVNSDFLTLSFSNYYRQYLLSLI</sequence>
<keyword evidence="2" id="KW-0547">Nucleotide-binding</keyword>
<keyword evidence="2" id="KW-0347">Helicase</keyword>
<dbReference type="GO" id="GO:0004386">
    <property type="term" value="F:helicase activity"/>
    <property type="evidence" value="ECO:0007669"/>
    <property type="project" value="UniProtKB-KW"/>
</dbReference>
<dbReference type="Gene3D" id="3.40.50.300">
    <property type="entry name" value="P-loop containing nucleotide triphosphate hydrolases"/>
    <property type="match status" value="2"/>
</dbReference>
<dbReference type="PANTHER" id="PTHR47396:SF1">
    <property type="entry name" value="ATP-DEPENDENT HELICASE IRC3-RELATED"/>
    <property type="match status" value="1"/>
</dbReference>
<keyword evidence="2" id="KW-0378">Hydrolase</keyword>
<feature type="domain" description="Helicase/UvrB N-terminal" evidence="1">
    <location>
        <begin position="3"/>
        <end position="155"/>
    </location>
</feature>